<gene>
    <name evidence="4" type="ORF">BKG89_02025</name>
</gene>
<feature type="transmembrane region" description="Helical" evidence="2">
    <location>
        <begin position="184"/>
        <end position="202"/>
    </location>
</feature>
<dbReference type="InterPro" id="IPR050882">
    <property type="entry name" value="Prepilin_peptidase/N-MTase"/>
</dbReference>
<name>A0ABX3L0J2_9PAST</name>
<sequence length="234" mass="26988">MISFLFFLFGGISGLIVHRYATEFIPNLQRDIYQSYIECYPESPPNFDPKKAAFQPKKCGHFFLYFFFFSILAVSLYSLLQHPALSLWLFIICTICLLIGLLDWYYQLIPTELCLILFFIGLFGAEQQFSSQPLVESLQSAVIFWGTFYLIYHLAKYFYRREALGRGDYWLMLGLGTFLKIEQLPTFLFLACGFGIIVALLIRCRSIPFAPCLCAATFTILLISNTNPSMILLR</sequence>
<reference evidence="4 5" key="1">
    <citation type="submission" date="2016-10" db="EMBL/GenBank/DDBJ databases">
        <title>Rodentibacter gen. nov. and new species.</title>
        <authorList>
            <person name="Christensen H."/>
        </authorList>
    </citation>
    <scope>NUCLEOTIDE SEQUENCE [LARGE SCALE GENOMIC DNA]</scope>
    <source>
        <strain evidence="4 5">1998236014</strain>
    </source>
</reference>
<dbReference type="Gene3D" id="1.20.120.1220">
    <property type="match status" value="1"/>
</dbReference>
<dbReference type="EMBL" id="MLAA01000005">
    <property type="protein sequence ID" value="OOF71047.1"/>
    <property type="molecule type" value="Genomic_DNA"/>
</dbReference>
<keyword evidence="2" id="KW-1133">Transmembrane helix</keyword>
<evidence type="ECO:0000256" key="1">
    <source>
        <dbReference type="ARBA" id="ARBA00005801"/>
    </source>
</evidence>
<comment type="similarity">
    <text evidence="1">Belongs to the peptidase A24 family.</text>
</comment>
<dbReference type="Proteomes" id="UP000188820">
    <property type="component" value="Unassembled WGS sequence"/>
</dbReference>
<evidence type="ECO:0000256" key="2">
    <source>
        <dbReference type="SAM" id="Phobius"/>
    </source>
</evidence>
<keyword evidence="5" id="KW-1185">Reference proteome</keyword>
<keyword evidence="2" id="KW-0812">Transmembrane</keyword>
<protein>
    <submittedName>
        <fullName evidence="4">Prepilin peptidase</fullName>
    </submittedName>
</protein>
<dbReference type="PANTHER" id="PTHR30487">
    <property type="entry name" value="TYPE 4 PREPILIN-LIKE PROTEINS LEADER PEPTIDE-PROCESSING ENZYME"/>
    <property type="match status" value="1"/>
</dbReference>
<evidence type="ECO:0000259" key="3">
    <source>
        <dbReference type="Pfam" id="PF01478"/>
    </source>
</evidence>
<comment type="caution">
    <text evidence="4">The sequence shown here is derived from an EMBL/GenBank/DDBJ whole genome shotgun (WGS) entry which is preliminary data.</text>
</comment>
<dbReference type="RefSeq" id="WP_077462524.1">
    <property type="nucleotide sequence ID" value="NZ_MLAA01000005.1"/>
</dbReference>
<feature type="transmembrane region" description="Helical" evidence="2">
    <location>
        <begin position="108"/>
        <end position="125"/>
    </location>
</feature>
<organism evidence="4 5">
    <name type="scientific">Rodentibacter caecimuris</name>
    <dbReference type="NCBI Taxonomy" id="1796644"/>
    <lineage>
        <taxon>Bacteria</taxon>
        <taxon>Pseudomonadati</taxon>
        <taxon>Pseudomonadota</taxon>
        <taxon>Gammaproteobacteria</taxon>
        <taxon>Pasteurellales</taxon>
        <taxon>Pasteurellaceae</taxon>
        <taxon>Rodentibacter</taxon>
    </lineage>
</organism>
<feature type="transmembrane region" description="Helical" evidence="2">
    <location>
        <begin position="209"/>
        <end position="226"/>
    </location>
</feature>
<accession>A0ABX3L0J2</accession>
<feature type="transmembrane region" description="Helical" evidence="2">
    <location>
        <begin position="85"/>
        <end position="102"/>
    </location>
</feature>
<feature type="transmembrane region" description="Helical" evidence="2">
    <location>
        <begin position="62"/>
        <end position="80"/>
    </location>
</feature>
<evidence type="ECO:0000313" key="5">
    <source>
        <dbReference type="Proteomes" id="UP000188820"/>
    </source>
</evidence>
<dbReference type="InterPro" id="IPR000045">
    <property type="entry name" value="Prepilin_IV_endopep_pep"/>
</dbReference>
<feature type="domain" description="Prepilin type IV endopeptidase peptidase" evidence="3">
    <location>
        <begin position="91"/>
        <end position="200"/>
    </location>
</feature>
<evidence type="ECO:0000313" key="4">
    <source>
        <dbReference type="EMBL" id="OOF71047.1"/>
    </source>
</evidence>
<keyword evidence="2" id="KW-0472">Membrane</keyword>
<feature type="transmembrane region" description="Helical" evidence="2">
    <location>
        <begin position="137"/>
        <end position="155"/>
    </location>
</feature>
<proteinExistence type="inferred from homology"/>
<dbReference type="Pfam" id="PF01478">
    <property type="entry name" value="Peptidase_A24"/>
    <property type="match status" value="1"/>
</dbReference>
<dbReference type="PANTHER" id="PTHR30487:SF0">
    <property type="entry name" value="PREPILIN LEADER PEPTIDASE_N-METHYLTRANSFERASE-RELATED"/>
    <property type="match status" value="1"/>
</dbReference>